<dbReference type="HAMAP" id="MF_00274">
    <property type="entry name" value="DNA_YbaB_EbfC"/>
    <property type="match status" value="1"/>
</dbReference>
<name>A0A7S6WNV6_9SPIR</name>
<dbReference type="AlphaFoldDB" id="A0A7S6WNV6"/>
<dbReference type="GeneID" id="301091128"/>
<dbReference type="PIRSF" id="PIRSF004555">
    <property type="entry name" value="UCP004555"/>
    <property type="match status" value="1"/>
</dbReference>
<evidence type="ECO:0000313" key="3">
    <source>
        <dbReference type="EMBL" id="QOW60444.1"/>
    </source>
</evidence>
<comment type="function">
    <text evidence="2">Binds to DNA and alters its conformation. May be involved in regulation of gene expression, nucleoid organization and DNA protection.</text>
</comment>
<accession>A0A7S6WNV6</accession>
<dbReference type="EMBL" id="CP061839">
    <property type="protein sequence ID" value="QOW60444.1"/>
    <property type="molecule type" value="Genomic_DNA"/>
</dbReference>
<dbReference type="Pfam" id="PF02575">
    <property type="entry name" value="YbaB_DNA_bd"/>
    <property type="match status" value="1"/>
</dbReference>
<dbReference type="Proteomes" id="UP000593915">
    <property type="component" value="Chromosome"/>
</dbReference>
<dbReference type="SUPFAM" id="SSF82607">
    <property type="entry name" value="YbaB-like"/>
    <property type="match status" value="1"/>
</dbReference>
<comment type="subunit">
    <text evidence="2">Homodimer.</text>
</comment>
<sequence length="98" mass="10823">MNPFDLMKNAKEIQEKISSLKEDMEHESVEGVSGGGLVKLRLKASLQLESIELDPIAVDNRDVQMLEDLIRAAHNDAVIKLKELIQSKFGPLATGLPL</sequence>
<dbReference type="GO" id="GO:0005829">
    <property type="term" value="C:cytosol"/>
    <property type="evidence" value="ECO:0007669"/>
    <property type="project" value="TreeGrafter"/>
</dbReference>
<dbReference type="Gene3D" id="3.30.1310.10">
    <property type="entry name" value="Nucleoid-associated protein YbaB-like domain"/>
    <property type="match status" value="1"/>
</dbReference>
<proteinExistence type="inferred from homology"/>
<dbReference type="RefSeq" id="WP_020966489.1">
    <property type="nucleotide sequence ID" value="NZ_CP045670.1"/>
</dbReference>
<gene>
    <name evidence="3" type="ORF">IFE08_11590</name>
</gene>
<dbReference type="InterPro" id="IPR036894">
    <property type="entry name" value="YbaB-like_sf"/>
</dbReference>
<comment type="similarity">
    <text evidence="2">Belongs to the YbaB/EbfC family.</text>
</comment>
<dbReference type="PANTHER" id="PTHR33449">
    <property type="entry name" value="NUCLEOID-ASSOCIATED PROTEIN YBAB"/>
    <property type="match status" value="1"/>
</dbReference>
<evidence type="ECO:0000256" key="2">
    <source>
        <dbReference type="HAMAP-Rule" id="MF_00274"/>
    </source>
</evidence>
<dbReference type="GO" id="GO:0003677">
    <property type="term" value="F:DNA binding"/>
    <property type="evidence" value="ECO:0007669"/>
    <property type="project" value="UniProtKB-UniRule"/>
</dbReference>
<dbReference type="InterPro" id="IPR004401">
    <property type="entry name" value="YbaB/EbfC"/>
</dbReference>
<evidence type="ECO:0000313" key="4">
    <source>
        <dbReference type="Proteomes" id="UP000593915"/>
    </source>
</evidence>
<dbReference type="GO" id="GO:0043590">
    <property type="term" value="C:bacterial nucleoid"/>
    <property type="evidence" value="ECO:0007669"/>
    <property type="project" value="UniProtKB-UniRule"/>
</dbReference>
<comment type="subcellular location">
    <subcellularLocation>
        <location evidence="2">Cytoplasm</location>
        <location evidence="2">Nucleoid</location>
    </subcellularLocation>
</comment>
<protein>
    <recommendedName>
        <fullName evidence="2">Nucleoid-associated protein IFE08_11590</fullName>
    </recommendedName>
</protein>
<reference evidence="3 4" key="1">
    <citation type="submission" date="2020-09" db="EMBL/GenBank/DDBJ databases">
        <title>Characterization of Treponema spp. from bovine digital dermatitis in Korea.</title>
        <authorList>
            <person name="Espiritu H.M."/>
            <person name="Cho Y.I."/>
            <person name="Mamuad L."/>
        </authorList>
    </citation>
    <scope>NUCLEOTIDE SEQUENCE [LARGE SCALE GENOMIC DNA]</scope>
    <source>
        <strain evidence="3 4">KS1</strain>
    </source>
</reference>
<dbReference type="NCBIfam" id="TIGR00103">
    <property type="entry name" value="DNA_YbaB_EbfC"/>
    <property type="match status" value="1"/>
</dbReference>
<keyword evidence="1 2" id="KW-0238">DNA-binding</keyword>
<evidence type="ECO:0000256" key="1">
    <source>
        <dbReference type="ARBA" id="ARBA00023125"/>
    </source>
</evidence>
<organism evidence="3 4">
    <name type="scientific">Treponema pedis</name>
    <dbReference type="NCBI Taxonomy" id="409322"/>
    <lineage>
        <taxon>Bacteria</taxon>
        <taxon>Pseudomonadati</taxon>
        <taxon>Spirochaetota</taxon>
        <taxon>Spirochaetia</taxon>
        <taxon>Spirochaetales</taxon>
        <taxon>Treponemataceae</taxon>
        <taxon>Treponema</taxon>
    </lineage>
</organism>
<dbReference type="PANTHER" id="PTHR33449:SF1">
    <property type="entry name" value="NUCLEOID-ASSOCIATED PROTEIN YBAB"/>
    <property type="match status" value="1"/>
</dbReference>
<keyword evidence="2" id="KW-0963">Cytoplasm</keyword>